<dbReference type="Gramene" id="OE9A082815T1">
    <property type="protein sequence ID" value="OE9A082815C1"/>
    <property type="gene ID" value="OE9A082815"/>
</dbReference>
<proteinExistence type="predicted"/>
<comment type="caution">
    <text evidence="2">The sequence shown here is derived from an EMBL/GenBank/DDBJ whole genome shotgun (WGS) entry which is preliminary data.</text>
</comment>
<dbReference type="EMBL" id="CACTIH010006162">
    <property type="protein sequence ID" value="CAA3004304.1"/>
    <property type="molecule type" value="Genomic_DNA"/>
</dbReference>
<accession>A0A8S0TG87</accession>
<evidence type="ECO:0000313" key="3">
    <source>
        <dbReference type="Proteomes" id="UP000594638"/>
    </source>
</evidence>
<feature type="compositionally biased region" description="Basic and acidic residues" evidence="1">
    <location>
        <begin position="106"/>
        <end position="117"/>
    </location>
</feature>
<keyword evidence="3" id="KW-1185">Reference proteome</keyword>
<reference evidence="2 3" key="1">
    <citation type="submission" date="2019-12" db="EMBL/GenBank/DDBJ databases">
        <authorList>
            <person name="Alioto T."/>
            <person name="Alioto T."/>
            <person name="Gomez Garrido J."/>
        </authorList>
    </citation>
    <scope>NUCLEOTIDE SEQUENCE [LARGE SCALE GENOMIC DNA]</scope>
</reference>
<evidence type="ECO:0000313" key="2">
    <source>
        <dbReference type="EMBL" id="CAA3004304.1"/>
    </source>
</evidence>
<feature type="region of interest" description="Disordered" evidence="1">
    <location>
        <begin position="94"/>
        <end position="117"/>
    </location>
</feature>
<gene>
    <name evidence="2" type="ORF">OLEA9_A082815</name>
</gene>
<sequence length="117" mass="12911">MRRPSAPGERLQLRVPCVRVRVEAIRAEVRSGLRLAVRCARAKLNRFQQPLLHRAQPAPAPPAIQANSPTLIPEFLIAAPRAIFGSIKEPLRANTLAPLSGGNRPTAREERGKNKEK</sequence>
<organism evidence="2 3">
    <name type="scientific">Olea europaea subsp. europaea</name>
    <dbReference type="NCBI Taxonomy" id="158383"/>
    <lineage>
        <taxon>Eukaryota</taxon>
        <taxon>Viridiplantae</taxon>
        <taxon>Streptophyta</taxon>
        <taxon>Embryophyta</taxon>
        <taxon>Tracheophyta</taxon>
        <taxon>Spermatophyta</taxon>
        <taxon>Magnoliopsida</taxon>
        <taxon>eudicotyledons</taxon>
        <taxon>Gunneridae</taxon>
        <taxon>Pentapetalae</taxon>
        <taxon>asterids</taxon>
        <taxon>lamiids</taxon>
        <taxon>Lamiales</taxon>
        <taxon>Oleaceae</taxon>
        <taxon>Oleeae</taxon>
        <taxon>Olea</taxon>
    </lineage>
</organism>
<dbReference type="AlphaFoldDB" id="A0A8S0TG87"/>
<evidence type="ECO:0000256" key="1">
    <source>
        <dbReference type="SAM" id="MobiDB-lite"/>
    </source>
</evidence>
<protein>
    <submittedName>
        <fullName evidence="2">Uncharacterized protein</fullName>
    </submittedName>
</protein>
<name>A0A8S0TG87_OLEEU</name>
<dbReference type="Proteomes" id="UP000594638">
    <property type="component" value="Unassembled WGS sequence"/>
</dbReference>